<dbReference type="CDD" id="cd15457">
    <property type="entry name" value="NADAR"/>
    <property type="match status" value="1"/>
</dbReference>
<comment type="caution">
    <text evidence="4">The sequence shown here is derived from an EMBL/GenBank/DDBJ whole genome shotgun (WGS) entry which is preliminary data.</text>
</comment>
<evidence type="ECO:0000313" key="5">
    <source>
        <dbReference type="Proteomes" id="UP000306719"/>
    </source>
</evidence>
<comment type="catalytic activity">
    <reaction evidence="1">
        <text>5-amino-6-(5-phospho-D-ribosylamino)uracil + H2O = 5,6-diaminouracil + D-ribose 5-phosphate</text>
        <dbReference type="Rhea" id="RHEA:55020"/>
        <dbReference type="ChEBI" id="CHEBI:15377"/>
        <dbReference type="ChEBI" id="CHEBI:46252"/>
        <dbReference type="ChEBI" id="CHEBI:58453"/>
        <dbReference type="ChEBI" id="CHEBI:78346"/>
    </reaction>
</comment>
<evidence type="ECO:0000256" key="2">
    <source>
        <dbReference type="ARBA" id="ARBA00000751"/>
    </source>
</evidence>
<dbReference type="Pfam" id="PF08719">
    <property type="entry name" value="NADAR"/>
    <property type="match status" value="1"/>
</dbReference>
<dbReference type="SUPFAM" id="SSF143990">
    <property type="entry name" value="YbiA-like"/>
    <property type="match status" value="1"/>
</dbReference>
<accession>A0A5S3WMU9</accession>
<dbReference type="OrthoDB" id="67297at2"/>
<name>A0A5S3WMU9_9GAMM</name>
<reference evidence="5" key="2">
    <citation type="submission" date="2019-06" db="EMBL/GenBank/DDBJ databases">
        <title>Co-occurence of chitin degradation, pigmentation and bioactivity in marine Pseudoalteromonas.</title>
        <authorList>
            <person name="Sonnenschein E.C."/>
            <person name="Bech P.K."/>
        </authorList>
    </citation>
    <scope>NUCLEOTIDE SEQUENCE [LARGE SCALE GENOMIC DNA]</scope>
    <source>
        <strain evidence="5">S2599</strain>
    </source>
</reference>
<sequence length="155" mass="17699">QQLRKKNFIYCPGLVDHYTFEYDGNRYLTAEHFMMAEKARLFADEEAALKAVSAKTPGEAKRIGREVKGFNDEIWLQHRFDIVVKANLLKFGQNKDLKDYLLNTGERVLVEASPVDSIWGVGLAADDPLVELPESWQGLNLLGFALMEVREQLVR</sequence>
<comment type="catalytic activity">
    <reaction evidence="2">
        <text>2,5-diamino-6-hydroxy-4-(5-phosphoribosylamino)-pyrimidine + H2O = 2,5,6-triamino-4-hydroxypyrimidine + D-ribose 5-phosphate</text>
        <dbReference type="Rhea" id="RHEA:23436"/>
        <dbReference type="ChEBI" id="CHEBI:15377"/>
        <dbReference type="ChEBI" id="CHEBI:58614"/>
        <dbReference type="ChEBI" id="CHEBI:78346"/>
        <dbReference type="ChEBI" id="CHEBI:137796"/>
    </reaction>
</comment>
<dbReference type="NCBIfam" id="TIGR02464">
    <property type="entry name" value="ribofla_fusion"/>
    <property type="match status" value="1"/>
</dbReference>
<dbReference type="Proteomes" id="UP000306719">
    <property type="component" value="Unassembled WGS sequence"/>
</dbReference>
<evidence type="ECO:0000259" key="3">
    <source>
        <dbReference type="Pfam" id="PF08719"/>
    </source>
</evidence>
<dbReference type="EMBL" id="PNCJ01000108">
    <property type="protein sequence ID" value="TMP29200.1"/>
    <property type="molecule type" value="Genomic_DNA"/>
</dbReference>
<feature type="non-terminal residue" evidence="4">
    <location>
        <position position="1"/>
    </location>
</feature>
<proteinExistence type="predicted"/>
<evidence type="ECO:0000313" key="4">
    <source>
        <dbReference type="EMBL" id="TMP29200.1"/>
    </source>
</evidence>
<dbReference type="RefSeq" id="WP_138546968.1">
    <property type="nucleotide sequence ID" value="NZ_PNCJ01000108.1"/>
</dbReference>
<dbReference type="InterPro" id="IPR012816">
    <property type="entry name" value="NADAR"/>
</dbReference>
<dbReference type="AlphaFoldDB" id="A0A5S3WMU9"/>
<organism evidence="4 5">
    <name type="scientific">Pseudoalteromonas rubra</name>
    <dbReference type="NCBI Taxonomy" id="43658"/>
    <lineage>
        <taxon>Bacteria</taxon>
        <taxon>Pseudomonadati</taxon>
        <taxon>Pseudomonadota</taxon>
        <taxon>Gammaproteobacteria</taxon>
        <taxon>Alteromonadales</taxon>
        <taxon>Pseudoalteromonadaceae</taxon>
        <taxon>Pseudoalteromonas</taxon>
    </lineage>
</organism>
<dbReference type="InterPro" id="IPR037238">
    <property type="entry name" value="YbiA-like_sf"/>
</dbReference>
<evidence type="ECO:0000256" key="1">
    <source>
        <dbReference type="ARBA" id="ARBA00000022"/>
    </source>
</evidence>
<gene>
    <name evidence="4" type="ORF">CWB98_23615</name>
</gene>
<protein>
    <recommendedName>
        <fullName evidence="3">NADAR domain-containing protein</fullName>
    </recommendedName>
</protein>
<reference evidence="4 5" key="1">
    <citation type="submission" date="2018-01" db="EMBL/GenBank/DDBJ databases">
        <authorList>
            <person name="Paulsen S."/>
            <person name="Gram L.K."/>
        </authorList>
    </citation>
    <scope>NUCLEOTIDE SEQUENCE [LARGE SCALE GENOMIC DNA]</scope>
    <source>
        <strain evidence="4 5">S2599</strain>
    </source>
</reference>
<feature type="domain" description="NADAR" evidence="3">
    <location>
        <begin position="17"/>
        <end position="153"/>
    </location>
</feature>
<dbReference type="Gene3D" id="1.10.357.40">
    <property type="entry name" value="YbiA-like"/>
    <property type="match status" value="1"/>
</dbReference>